<keyword evidence="11" id="KW-1185">Reference proteome</keyword>
<name>A0A858QBR2_9GAMM</name>
<feature type="domain" description="Ribosomal RNA adenine methylase transferase N-terminal" evidence="9">
    <location>
        <begin position="19"/>
        <end position="190"/>
    </location>
</feature>
<keyword evidence="4 7" id="KW-0808">Transferase</keyword>
<dbReference type="PROSITE" id="PS01131">
    <property type="entry name" value="RRNA_A_DIMETH"/>
    <property type="match status" value="1"/>
</dbReference>
<comment type="similarity">
    <text evidence="7">Belongs to the class I-like SAM-binding methyltransferase superfamily. rRNA adenine N(6)-methyltransferase family. RsmA subfamily.</text>
</comment>
<comment type="catalytic activity">
    <reaction evidence="7">
        <text>adenosine(1518)/adenosine(1519) in 16S rRNA + 4 S-adenosyl-L-methionine = N(6)-dimethyladenosine(1518)/N(6)-dimethyladenosine(1519) in 16S rRNA + 4 S-adenosyl-L-homocysteine + 4 H(+)</text>
        <dbReference type="Rhea" id="RHEA:19609"/>
        <dbReference type="Rhea" id="RHEA-COMP:10232"/>
        <dbReference type="Rhea" id="RHEA-COMP:10233"/>
        <dbReference type="ChEBI" id="CHEBI:15378"/>
        <dbReference type="ChEBI" id="CHEBI:57856"/>
        <dbReference type="ChEBI" id="CHEBI:59789"/>
        <dbReference type="ChEBI" id="CHEBI:74411"/>
        <dbReference type="ChEBI" id="CHEBI:74493"/>
        <dbReference type="EC" id="2.1.1.182"/>
    </reaction>
</comment>
<dbReference type="EC" id="2.1.1.182" evidence="7"/>
<dbReference type="Pfam" id="PF00398">
    <property type="entry name" value="RrnaAD"/>
    <property type="match status" value="1"/>
</dbReference>
<evidence type="ECO:0000259" key="9">
    <source>
        <dbReference type="SMART" id="SM00650"/>
    </source>
</evidence>
<dbReference type="PROSITE" id="PS51689">
    <property type="entry name" value="SAM_RNA_A_N6_MT"/>
    <property type="match status" value="1"/>
</dbReference>
<proteinExistence type="inferred from homology"/>
<gene>
    <name evidence="7 10" type="primary">rsmA</name>
    <name evidence="7" type="synonym">ksgA</name>
    <name evidence="10" type="ORF">GNH96_15155</name>
</gene>
<feature type="binding site" evidence="7 8">
    <location>
        <position position="14"/>
    </location>
    <ligand>
        <name>S-adenosyl-L-methionine</name>
        <dbReference type="ChEBI" id="CHEBI:59789"/>
    </ligand>
</feature>
<keyword evidence="1 7" id="KW-0963">Cytoplasm</keyword>
<evidence type="ECO:0000256" key="4">
    <source>
        <dbReference type="ARBA" id="ARBA00022679"/>
    </source>
</evidence>
<comment type="subcellular location">
    <subcellularLocation>
        <location evidence="7">Cytoplasm</location>
    </subcellularLocation>
</comment>
<accession>A0A858QBR2</accession>
<protein>
    <recommendedName>
        <fullName evidence="7">Ribosomal RNA small subunit methyltransferase A</fullName>
        <ecNumber evidence="7">2.1.1.182</ecNumber>
    </recommendedName>
    <alternativeName>
        <fullName evidence="7">16S rRNA (adenine(1518)-N(6)/adenine(1519)-N(6))-dimethyltransferase</fullName>
    </alternativeName>
    <alternativeName>
        <fullName evidence="7">16S rRNA dimethyladenosine transferase</fullName>
    </alternativeName>
    <alternativeName>
        <fullName evidence="7">16S rRNA dimethylase</fullName>
    </alternativeName>
    <alternativeName>
        <fullName evidence="7">S-adenosylmethionine-6-N', N'-adenosyl(rRNA) dimethyltransferase</fullName>
    </alternativeName>
</protein>
<reference evidence="11" key="1">
    <citation type="submission" date="2019-12" db="EMBL/GenBank/DDBJ databases">
        <authorList>
            <person name="Awala S.I."/>
            <person name="Rhee S.K."/>
        </authorList>
    </citation>
    <scope>NUCLEOTIDE SEQUENCE [LARGE SCALE GENOMIC DNA]</scope>
    <source>
        <strain evidence="11">IM1</strain>
    </source>
</reference>
<dbReference type="GO" id="GO:0052908">
    <property type="term" value="F:16S rRNA (adenine(1518)-N(6)/adenine(1519)-N(6))-dimethyltransferase activity"/>
    <property type="evidence" value="ECO:0007669"/>
    <property type="project" value="UniProtKB-EC"/>
</dbReference>
<comment type="function">
    <text evidence="7">Specifically dimethylates two adjacent adenosines (A1518 and A1519) in the loop of a conserved hairpin near the 3'-end of 16S rRNA in the 30S particle. May play a critical role in biogenesis of 30S subunits.</text>
</comment>
<dbReference type="InterPro" id="IPR020598">
    <property type="entry name" value="rRNA_Ade_methylase_Trfase_N"/>
</dbReference>
<keyword evidence="5 7" id="KW-0949">S-adenosyl-L-methionine</keyword>
<dbReference type="FunFam" id="1.10.8.100:FF:000001">
    <property type="entry name" value="Ribosomal RNA small subunit methyltransferase A"/>
    <property type="match status" value="1"/>
</dbReference>
<keyword evidence="2 7" id="KW-0698">rRNA processing</keyword>
<dbReference type="InterPro" id="IPR023165">
    <property type="entry name" value="rRNA_Ade_diMease-like_C"/>
</dbReference>
<feature type="binding site" evidence="7 8">
    <location>
        <position position="12"/>
    </location>
    <ligand>
        <name>S-adenosyl-L-methionine</name>
        <dbReference type="ChEBI" id="CHEBI:59789"/>
    </ligand>
</feature>
<dbReference type="AlphaFoldDB" id="A0A858QBR2"/>
<dbReference type="HAMAP" id="MF_00607">
    <property type="entry name" value="16SrRNA_methyltr_A"/>
    <property type="match status" value="1"/>
</dbReference>
<dbReference type="InterPro" id="IPR020596">
    <property type="entry name" value="rRNA_Ade_Mease_Trfase_CS"/>
</dbReference>
<dbReference type="RefSeq" id="WP_169604412.1">
    <property type="nucleotide sequence ID" value="NZ_CP046565.1"/>
</dbReference>
<organism evidence="10 11">
    <name type="scientific">Methylococcus geothermalis</name>
    <dbReference type="NCBI Taxonomy" id="2681310"/>
    <lineage>
        <taxon>Bacteria</taxon>
        <taxon>Pseudomonadati</taxon>
        <taxon>Pseudomonadota</taxon>
        <taxon>Gammaproteobacteria</taxon>
        <taxon>Methylococcales</taxon>
        <taxon>Methylococcaceae</taxon>
        <taxon>Methylococcus</taxon>
    </lineage>
</organism>
<feature type="binding site" evidence="7 8">
    <location>
        <position position="105"/>
    </location>
    <ligand>
        <name>S-adenosyl-L-methionine</name>
        <dbReference type="ChEBI" id="CHEBI:59789"/>
    </ligand>
</feature>
<dbReference type="Gene3D" id="3.40.50.150">
    <property type="entry name" value="Vaccinia Virus protein VP39"/>
    <property type="match status" value="1"/>
</dbReference>
<evidence type="ECO:0000256" key="5">
    <source>
        <dbReference type="ARBA" id="ARBA00022691"/>
    </source>
</evidence>
<evidence type="ECO:0000313" key="10">
    <source>
        <dbReference type="EMBL" id="QJD31145.1"/>
    </source>
</evidence>
<dbReference type="InterPro" id="IPR001737">
    <property type="entry name" value="KsgA/Erm"/>
</dbReference>
<dbReference type="SMART" id="SM00650">
    <property type="entry name" value="rADc"/>
    <property type="match status" value="1"/>
</dbReference>
<feature type="binding site" evidence="7 8">
    <location>
        <position position="60"/>
    </location>
    <ligand>
        <name>S-adenosyl-L-methionine</name>
        <dbReference type="ChEBI" id="CHEBI:59789"/>
    </ligand>
</feature>
<dbReference type="EMBL" id="CP046565">
    <property type="protein sequence ID" value="QJD31145.1"/>
    <property type="molecule type" value="Genomic_DNA"/>
</dbReference>
<dbReference type="PANTHER" id="PTHR11727:SF7">
    <property type="entry name" value="DIMETHYLADENOSINE TRANSFERASE-RELATED"/>
    <property type="match status" value="1"/>
</dbReference>
<dbReference type="CDD" id="cd02440">
    <property type="entry name" value="AdoMet_MTases"/>
    <property type="match status" value="1"/>
</dbReference>
<evidence type="ECO:0000256" key="3">
    <source>
        <dbReference type="ARBA" id="ARBA00022603"/>
    </source>
</evidence>
<evidence type="ECO:0000256" key="2">
    <source>
        <dbReference type="ARBA" id="ARBA00022552"/>
    </source>
</evidence>
<keyword evidence="3 7" id="KW-0489">Methyltransferase</keyword>
<evidence type="ECO:0000313" key="11">
    <source>
        <dbReference type="Proteomes" id="UP000503004"/>
    </source>
</evidence>
<evidence type="ECO:0000256" key="1">
    <source>
        <dbReference type="ARBA" id="ARBA00022490"/>
    </source>
</evidence>
<dbReference type="InterPro" id="IPR029063">
    <property type="entry name" value="SAM-dependent_MTases_sf"/>
</dbReference>
<dbReference type="Proteomes" id="UP000503004">
    <property type="component" value="Chromosome"/>
</dbReference>
<sequence length="260" mass="28881">MTHIPRKRFGQNFLRDPGVIREIVAAISPKSSDRLLEIGPGEGVLTRELLQSGAHLDVVELDRDLVAALKQRFAGVERLRIHEGDALKFDLRTIAREGRLRVVGNLPYNISTPLMFRLFDQLDAVEDMHFMLQKEVVDRICAGPGDGSYGRLSVMASLYCEARHVFDVGPECFYPQPKVVSAVVRLVPHAAPPDPELVRRVGAVVTAAFGQRRKTLRNALKGVLDETAIDRAGIDPGVRAEELSLEDYLGLARQWNPAKD</sequence>
<evidence type="ECO:0000256" key="7">
    <source>
        <dbReference type="HAMAP-Rule" id="MF_00607"/>
    </source>
</evidence>
<evidence type="ECO:0000256" key="6">
    <source>
        <dbReference type="ARBA" id="ARBA00022884"/>
    </source>
</evidence>
<dbReference type="InterPro" id="IPR011530">
    <property type="entry name" value="rRNA_adenine_dimethylase"/>
</dbReference>
<dbReference type="SUPFAM" id="SSF53335">
    <property type="entry name" value="S-adenosyl-L-methionine-dependent methyltransferases"/>
    <property type="match status" value="1"/>
</dbReference>
<keyword evidence="6 7" id="KW-0694">RNA-binding</keyword>
<dbReference type="NCBIfam" id="TIGR00755">
    <property type="entry name" value="ksgA"/>
    <property type="match status" value="1"/>
</dbReference>
<dbReference type="KEGG" id="metu:GNH96_15155"/>
<evidence type="ECO:0000256" key="8">
    <source>
        <dbReference type="PROSITE-ProRule" id="PRU01026"/>
    </source>
</evidence>
<dbReference type="Gene3D" id="1.10.8.100">
    <property type="entry name" value="Ribosomal RNA adenine dimethylase-like, domain 2"/>
    <property type="match status" value="1"/>
</dbReference>
<feature type="binding site" evidence="7 8">
    <location>
        <position position="85"/>
    </location>
    <ligand>
        <name>S-adenosyl-L-methionine</name>
        <dbReference type="ChEBI" id="CHEBI:59789"/>
    </ligand>
</feature>
<dbReference type="GO" id="GO:0003723">
    <property type="term" value="F:RNA binding"/>
    <property type="evidence" value="ECO:0007669"/>
    <property type="project" value="UniProtKB-UniRule"/>
</dbReference>
<dbReference type="PANTHER" id="PTHR11727">
    <property type="entry name" value="DIMETHYLADENOSINE TRANSFERASE"/>
    <property type="match status" value="1"/>
</dbReference>
<dbReference type="GO" id="GO:0005829">
    <property type="term" value="C:cytosol"/>
    <property type="evidence" value="ECO:0007669"/>
    <property type="project" value="TreeGrafter"/>
</dbReference>
<feature type="binding site" evidence="7 8">
    <location>
        <position position="39"/>
    </location>
    <ligand>
        <name>S-adenosyl-L-methionine</name>
        <dbReference type="ChEBI" id="CHEBI:59789"/>
    </ligand>
</feature>